<accession>A0A9N9H1Z3</accession>
<sequence>KTPSPIPPKNIEQLHYSYESDNPFDGPPIPHKPDKLRSARIDRLESIMGKVADTMGSVADSNESELENTNLFLAKLDLEKTLSRERDELTQIKDDLVS</sequence>
<feature type="non-terminal residue" evidence="1">
    <location>
        <position position="98"/>
    </location>
</feature>
<dbReference type="Proteomes" id="UP000789396">
    <property type="component" value="Unassembled WGS sequence"/>
</dbReference>
<reference evidence="1" key="1">
    <citation type="submission" date="2021-06" db="EMBL/GenBank/DDBJ databases">
        <authorList>
            <person name="Kallberg Y."/>
            <person name="Tangrot J."/>
            <person name="Rosling A."/>
        </authorList>
    </citation>
    <scope>NUCLEOTIDE SEQUENCE</scope>
    <source>
        <strain evidence="1">IN212</strain>
    </source>
</reference>
<dbReference type="AlphaFoldDB" id="A0A9N9H1Z3"/>
<organism evidence="1 2">
    <name type="scientific">Racocetra fulgida</name>
    <dbReference type="NCBI Taxonomy" id="60492"/>
    <lineage>
        <taxon>Eukaryota</taxon>
        <taxon>Fungi</taxon>
        <taxon>Fungi incertae sedis</taxon>
        <taxon>Mucoromycota</taxon>
        <taxon>Glomeromycotina</taxon>
        <taxon>Glomeromycetes</taxon>
        <taxon>Diversisporales</taxon>
        <taxon>Gigasporaceae</taxon>
        <taxon>Racocetra</taxon>
    </lineage>
</organism>
<dbReference type="EMBL" id="CAJVPZ010013211">
    <property type="protein sequence ID" value="CAG8646914.1"/>
    <property type="molecule type" value="Genomic_DNA"/>
</dbReference>
<gene>
    <name evidence="1" type="ORF">RFULGI_LOCUS8286</name>
</gene>
<keyword evidence="2" id="KW-1185">Reference proteome</keyword>
<proteinExistence type="predicted"/>
<name>A0A9N9H1Z3_9GLOM</name>
<protein>
    <submittedName>
        <fullName evidence="1">18427_t:CDS:1</fullName>
    </submittedName>
</protein>
<evidence type="ECO:0000313" key="1">
    <source>
        <dbReference type="EMBL" id="CAG8646914.1"/>
    </source>
</evidence>
<comment type="caution">
    <text evidence="1">The sequence shown here is derived from an EMBL/GenBank/DDBJ whole genome shotgun (WGS) entry which is preliminary data.</text>
</comment>
<evidence type="ECO:0000313" key="2">
    <source>
        <dbReference type="Proteomes" id="UP000789396"/>
    </source>
</evidence>
<feature type="non-terminal residue" evidence="1">
    <location>
        <position position="1"/>
    </location>
</feature>
<dbReference type="OrthoDB" id="2445419at2759"/>